<dbReference type="RefSeq" id="WP_132068749.1">
    <property type="nucleotide sequence ID" value="NZ_SMLH01000001.1"/>
</dbReference>
<name>A0ABY2DUZ0_9FLAO</name>
<gene>
    <name evidence="1" type="ORF">E0I61_00725</name>
</gene>
<sequence length="216" mass="24988">MENREQENSINSTDMTKIVSKEISCKTLDLGIDYSELALDEFLKDGVLKEIPFVKSVVSFYNIGNSIIDRHKTKKILTFFKEFHSSEIKPDKLGKFKQKFDEDIDYQNQVVETITLLNERFLQIEKSKILAKLIISHIEEKISWDELTDLTAVLDNIHPKGFLFLDKMAKEYNYANHGRDQIGEALMFACGIGHRHGTLFMINELGKKFYENGLKT</sequence>
<protein>
    <submittedName>
        <fullName evidence="1">Uncharacterized protein</fullName>
    </submittedName>
</protein>
<accession>A0ABY2DUZ0</accession>
<keyword evidence="2" id="KW-1185">Reference proteome</keyword>
<organism evidence="1 2">
    <name type="scientific">Flavobacterium ranwuense</name>
    <dbReference type="NCBI Taxonomy" id="2541725"/>
    <lineage>
        <taxon>Bacteria</taxon>
        <taxon>Pseudomonadati</taxon>
        <taxon>Bacteroidota</taxon>
        <taxon>Flavobacteriia</taxon>
        <taxon>Flavobacteriales</taxon>
        <taxon>Flavobacteriaceae</taxon>
        <taxon>Flavobacterium</taxon>
    </lineage>
</organism>
<proteinExistence type="predicted"/>
<evidence type="ECO:0000313" key="1">
    <source>
        <dbReference type="EMBL" id="TDE31258.1"/>
    </source>
</evidence>
<dbReference type="EMBL" id="SMLH01000001">
    <property type="protein sequence ID" value="TDE31258.1"/>
    <property type="molecule type" value="Genomic_DNA"/>
</dbReference>
<evidence type="ECO:0000313" key="2">
    <source>
        <dbReference type="Proteomes" id="UP000294685"/>
    </source>
</evidence>
<dbReference type="Proteomes" id="UP000294685">
    <property type="component" value="Unassembled WGS sequence"/>
</dbReference>
<reference evidence="1 2" key="1">
    <citation type="submission" date="2019-03" db="EMBL/GenBank/DDBJ databases">
        <title>Novel species of Flavobacterium.</title>
        <authorList>
            <person name="Liu Q."/>
            <person name="Xin Y.-H."/>
        </authorList>
    </citation>
    <scope>NUCLEOTIDE SEQUENCE [LARGE SCALE GENOMIC DNA]</scope>
    <source>
        <strain evidence="1 2">LB2P22</strain>
    </source>
</reference>
<comment type="caution">
    <text evidence="1">The sequence shown here is derived from an EMBL/GenBank/DDBJ whole genome shotgun (WGS) entry which is preliminary data.</text>
</comment>